<dbReference type="GO" id="GO:0016747">
    <property type="term" value="F:acyltransferase activity, transferring groups other than amino-acyl groups"/>
    <property type="evidence" value="ECO:0007669"/>
    <property type="project" value="InterPro"/>
</dbReference>
<dbReference type="InterPro" id="IPR016181">
    <property type="entry name" value="Acyl_CoA_acyltransferase"/>
</dbReference>
<dbReference type="Proteomes" id="UP000548326">
    <property type="component" value="Unassembled WGS sequence"/>
</dbReference>
<protein>
    <submittedName>
        <fullName evidence="2">Putative GNAT family acetyltransferase</fullName>
    </submittedName>
</protein>
<evidence type="ECO:0000313" key="3">
    <source>
        <dbReference type="Proteomes" id="UP000548326"/>
    </source>
</evidence>
<name>A0A841JJ15_9SPHI</name>
<organism evidence="2 3">
    <name type="scientific">Mucilaginibacter lappiensis</name>
    <dbReference type="NCBI Taxonomy" id="354630"/>
    <lineage>
        <taxon>Bacteria</taxon>
        <taxon>Pseudomonadati</taxon>
        <taxon>Bacteroidota</taxon>
        <taxon>Sphingobacteriia</taxon>
        <taxon>Sphingobacteriales</taxon>
        <taxon>Sphingobacteriaceae</taxon>
        <taxon>Mucilaginibacter</taxon>
    </lineage>
</organism>
<gene>
    <name evidence="2" type="ORF">HDF22_005076</name>
</gene>
<dbReference type="SUPFAM" id="SSF55729">
    <property type="entry name" value="Acyl-CoA N-acyltransferases (Nat)"/>
    <property type="match status" value="1"/>
</dbReference>
<evidence type="ECO:0000259" key="1">
    <source>
        <dbReference type="PROSITE" id="PS51186"/>
    </source>
</evidence>
<sequence>MEHLLDNPIWNALISANNNLAYGNSQVKYFAQNVAPFVGFENYSVANFNTLHDLVTEQRVLAVVSAEEITIPAQWKVLNNMKILQMVFDGPIPPETLNHELITLQDQHIPAMLSLTKMTNPGPFTERTIDFGNYKGIFHNDELIAMAGYRTQPSPYIEVSAVCTHPSYHGKGYAGTLINYHIRQIIAASGIPYLHSRTDNATAIKLYQKLGFVARKEMTFNIIQKN</sequence>
<feature type="domain" description="N-acetyltransferase" evidence="1">
    <location>
        <begin position="99"/>
        <end position="226"/>
    </location>
</feature>
<accession>A0A841JJ15</accession>
<dbReference type="CDD" id="cd04301">
    <property type="entry name" value="NAT_SF"/>
    <property type="match status" value="1"/>
</dbReference>
<dbReference type="Pfam" id="PF00583">
    <property type="entry name" value="Acetyltransf_1"/>
    <property type="match status" value="1"/>
</dbReference>
<keyword evidence="2" id="KW-0808">Transferase</keyword>
<dbReference type="AlphaFoldDB" id="A0A841JJ15"/>
<proteinExistence type="predicted"/>
<reference evidence="2 3" key="1">
    <citation type="submission" date="2020-08" db="EMBL/GenBank/DDBJ databases">
        <title>Genomic Encyclopedia of Type Strains, Phase IV (KMG-V): Genome sequencing to study the core and pangenomes of soil and plant-associated prokaryotes.</title>
        <authorList>
            <person name="Whitman W."/>
        </authorList>
    </citation>
    <scope>NUCLEOTIDE SEQUENCE [LARGE SCALE GENOMIC DNA]</scope>
    <source>
        <strain evidence="2 3">MP601</strain>
    </source>
</reference>
<dbReference type="InterPro" id="IPR000182">
    <property type="entry name" value="GNAT_dom"/>
</dbReference>
<comment type="caution">
    <text evidence="2">The sequence shown here is derived from an EMBL/GenBank/DDBJ whole genome shotgun (WGS) entry which is preliminary data.</text>
</comment>
<dbReference type="Gene3D" id="3.40.630.30">
    <property type="match status" value="1"/>
</dbReference>
<evidence type="ECO:0000313" key="2">
    <source>
        <dbReference type="EMBL" id="MBB6130930.1"/>
    </source>
</evidence>
<dbReference type="PROSITE" id="PS51186">
    <property type="entry name" value="GNAT"/>
    <property type="match status" value="1"/>
</dbReference>
<dbReference type="RefSeq" id="WP_221276161.1">
    <property type="nucleotide sequence ID" value="NZ_JACHCA010000018.1"/>
</dbReference>
<dbReference type="EMBL" id="JACHCA010000018">
    <property type="protein sequence ID" value="MBB6130930.1"/>
    <property type="molecule type" value="Genomic_DNA"/>
</dbReference>